<evidence type="ECO:0000256" key="4">
    <source>
        <dbReference type="ARBA" id="ARBA00022729"/>
    </source>
</evidence>
<dbReference type="FunFam" id="3.10.105.10:FF:000006">
    <property type="entry name" value="Peptide ABC transporter substrate-binding protein"/>
    <property type="match status" value="1"/>
</dbReference>
<dbReference type="PROSITE" id="PS01040">
    <property type="entry name" value="SBP_BACTERIAL_5"/>
    <property type="match status" value="1"/>
</dbReference>
<dbReference type="Pfam" id="PF00496">
    <property type="entry name" value="SBP_bac_5"/>
    <property type="match status" value="1"/>
</dbReference>
<evidence type="ECO:0000256" key="2">
    <source>
        <dbReference type="ARBA" id="ARBA00005695"/>
    </source>
</evidence>
<dbReference type="SUPFAM" id="SSF53850">
    <property type="entry name" value="Periplasmic binding protein-like II"/>
    <property type="match status" value="1"/>
</dbReference>
<protein>
    <submittedName>
        <fullName evidence="8">Oligopeptide-binding protein AppA</fullName>
    </submittedName>
</protein>
<comment type="subcellular location">
    <subcellularLocation>
        <location evidence="1">Cell membrane</location>
        <topology evidence="1">Lipid-anchor</topology>
    </subcellularLocation>
</comment>
<evidence type="ECO:0000256" key="3">
    <source>
        <dbReference type="ARBA" id="ARBA00022448"/>
    </source>
</evidence>
<feature type="chain" id="PRO_5039086364" evidence="6">
    <location>
        <begin position="21"/>
        <end position="549"/>
    </location>
</feature>
<dbReference type="PIRSF" id="PIRSF002741">
    <property type="entry name" value="MppA"/>
    <property type="match status" value="1"/>
</dbReference>
<gene>
    <name evidence="8" type="primary">appA_5</name>
    <name evidence="8" type="ORF">NEOCIP111885_03298</name>
</gene>
<dbReference type="RefSeq" id="WP_230497791.1">
    <property type="nucleotide sequence ID" value="NZ_CAKJTG010000021.1"/>
</dbReference>
<dbReference type="GO" id="GO:0042597">
    <property type="term" value="C:periplasmic space"/>
    <property type="evidence" value="ECO:0007669"/>
    <property type="project" value="UniProtKB-ARBA"/>
</dbReference>
<feature type="compositionally biased region" description="Basic and acidic residues" evidence="5">
    <location>
        <begin position="28"/>
        <end position="40"/>
    </location>
</feature>
<reference evidence="8" key="1">
    <citation type="submission" date="2021-10" db="EMBL/GenBank/DDBJ databases">
        <authorList>
            <person name="Criscuolo A."/>
        </authorList>
    </citation>
    <scope>NUCLEOTIDE SEQUENCE</scope>
    <source>
        <strain evidence="8">CIP111885</strain>
    </source>
</reference>
<dbReference type="GO" id="GO:0015833">
    <property type="term" value="P:peptide transport"/>
    <property type="evidence" value="ECO:0007669"/>
    <property type="project" value="TreeGrafter"/>
</dbReference>
<evidence type="ECO:0000256" key="6">
    <source>
        <dbReference type="SAM" id="SignalP"/>
    </source>
</evidence>
<evidence type="ECO:0000256" key="5">
    <source>
        <dbReference type="SAM" id="MobiDB-lite"/>
    </source>
</evidence>
<name>A0A9C7LCE0_9BACI</name>
<dbReference type="InterPro" id="IPR000914">
    <property type="entry name" value="SBP_5_dom"/>
</dbReference>
<feature type="signal peptide" evidence="6">
    <location>
        <begin position="1"/>
        <end position="20"/>
    </location>
</feature>
<sequence length="549" mass="61904">MKRSFSLLLSMIVIISLFLAACSTKTDSGSKNENQKENTGKEAVSSEPRQGGNLILAHTASPTLFNPYFSTGGPDGTIEALLFSGLVTIDREFSAVGNLAEKWDVSDDDKTYTFHLRKGVKWHDGEDFTADDVVFSYNIPLHPDYTGPRKLPFENVKEIKKMDDYTVSISLTEPYAPFITITAQFEILPEHILGDVPMKELGTHEFNTKKPIGTGPFKFEEWKDGQYIKLVAFDDYYEGRPYLDSFTFKMVPDANALMAQLQAGDISYSGISAEQLPTAKTLEEKGIIKLTSGPSNSWDFIGYNLRNPLFQDKKVRHALTHAIAKQKIIDAVHNGESTIAHGPGSPANWSFNPDMPKFDYDPDTAKKLLEEAGWKLGADKIYEKDGKKFEFTLTTTNGYGSWAKIAEIVQQQWKEVGVKVNIKVLEWSAFYEEIGPPNWKFDAVVTGWSIGSDPDPTWFWHTSEIENGLNWFGYSNPEVDKLLEINTSIVDQEERKALIQKSDAIVAEDQPYSFLYYPNGTIAHSPKLHGPKYSTANSFFEIHKWWMEE</sequence>
<dbReference type="EMBL" id="CAKJTG010000021">
    <property type="protein sequence ID" value="CAG9609555.1"/>
    <property type="molecule type" value="Genomic_DNA"/>
</dbReference>
<dbReference type="InterPro" id="IPR030678">
    <property type="entry name" value="Peptide/Ni-bd"/>
</dbReference>
<keyword evidence="9" id="KW-1185">Reference proteome</keyword>
<evidence type="ECO:0000259" key="7">
    <source>
        <dbReference type="Pfam" id="PF00496"/>
    </source>
</evidence>
<dbReference type="GO" id="GO:1904680">
    <property type="term" value="F:peptide transmembrane transporter activity"/>
    <property type="evidence" value="ECO:0007669"/>
    <property type="project" value="TreeGrafter"/>
</dbReference>
<dbReference type="AlphaFoldDB" id="A0A9C7LCE0"/>
<evidence type="ECO:0000313" key="8">
    <source>
        <dbReference type="EMBL" id="CAG9609555.1"/>
    </source>
</evidence>
<keyword evidence="3" id="KW-0813">Transport</keyword>
<organism evidence="8 9">
    <name type="scientific">Pseudoneobacillus rhizosphaerae</name>
    <dbReference type="NCBI Taxonomy" id="2880968"/>
    <lineage>
        <taxon>Bacteria</taxon>
        <taxon>Bacillati</taxon>
        <taxon>Bacillota</taxon>
        <taxon>Bacilli</taxon>
        <taxon>Bacillales</taxon>
        <taxon>Bacillaceae</taxon>
        <taxon>Pseudoneobacillus</taxon>
    </lineage>
</organism>
<dbReference type="Proteomes" id="UP000789845">
    <property type="component" value="Unassembled WGS sequence"/>
</dbReference>
<dbReference type="InterPro" id="IPR023765">
    <property type="entry name" value="SBP_5_CS"/>
</dbReference>
<dbReference type="Gene3D" id="3.90.76.10">
    <property type="entry name" value="Dipeptide-binding Protein, Domain 1"/>
    <property type="match status" value="1"/>
</dbReference>
<dbReference type="InterPro" id="IPR039424">
    <property type="entry name" value="SBP_5"/>
</dbReference>
<dbReference type="FunFam" id="3.90.76.10:FF:000004">
    <property type="entry name" value="Peptide ABC transporter substrate-binding protein"/>
    <property type="match status" value="1"/>
</dbReference>
<dbReference type="PANTHER" id="PTHR30290">
    <property type="entry name" value="PERIPLASMIC BINDING COMPONENT OF ABC TRANSPORTER"/>
    <property type="match status" value="1"/>
</dbReference>
<feature type="region of interest" description="Disordered" evidence="5">
    <location>
        <begin position="26"/>
        <end position="48"/>
    </location>
</feature>
<evidence type="ECO:0000256" key="1">
    <source>
        <dbReference type="ARBA" id="ARBA00004193"/>
    </source>
</evidence>
<comment type="caution">
    <text evidence="8">The sequence shown here is derived from an EMBL/GenBank/DDBJ whole genome shotgun (WGS) entry which is preliminary data.</text>
</comment>
<feature type="domain" description="Solute-binding protein family 5" evidence="7">
    <location>
        <begin position="96"/>
        <end position="461"/>
    </location>
</feature>
<proteinExistence type="inferred from homology"/>
<dbReference type="CDD" id="cd08514">
    <property type="entry name" value="PBP2_AppA_like"/>
    <property type="match status" value="1"/>
</dbReference>
<accession>A0A9C7LCE0</accession>
<dbReference type="Gene3D" id="3.40.190.10">
    <property type="entry name" value="Periplasmic binding protein-like II"/>
    <property type="match status" value="1"/>
</dbReference>
<dbReference type="GO" id="GO:0043190">
    <property type="term" value="C:ATP-binding cassette (ABC) transporter complex"/>
    <property type="evidence" value="ECO:0007669"/>
    <property type="project" value="InterPro"/>
</dbReference>
<comment type="similarity">
    <text evidence="2">Belongs to the bacterial solute-binding protein 5 family.</text>
</comment>
<dbReference type="PANTHER" id="PTHR30290:SF9">
    <property type="entry name" value="OLIGOPEPTIDE-BINDING PROTEIN APPA"/>
    <property type="match status" value="1"/>
</dbReference>
<keyword evidence="4 6" id="KW-0732">Signal</keyword>
<dbReference type="Gene3D" id="3.10.105.10">
    <property type="entry name" value="Dipeptide-binding Protein, Domain 3"/>
    <property type="match status" value="1"/>
</dbReference>
<dbReference type="PROSITE" id="PS51257">
    <property type="entry name" value="PROKAR_LIPOPROTEIN"/>
    <property type="match status" value="1"/>
</dbReference>
<evidence type="ECO:0000313" key="9">
    <source>
        <dbReference type="Proteomes" id="UP000789845"/>
    </source>
</evidence>